<feature type="region of interest" description="Disordered" evidence="1">
    <location>
        <begin position="337"/>
        <end position="361"/>
    </location>
</feature>
<evidence type="ECO:0000259" key="2">
    <source>
        <dbReference type="SMART" id="SM00943"/>
    </source>
</evidence>
<evidence type="ECO:0000256" key="1">
    <source>
        <dbReference type="SAM" id="MobiDB-lite"/>
    </source>
</evidence>
<reference evidence="3 4" key="1">
    <citation type="submission" date="2022-10" db="EMBL/GenBank/DDBJ databases">
        <title>Defluviimonas sp. nov., isolated from ocean surface sediments.</title>
        <authorList>
            <person name="He W."/>
            <person name="Wang L."/>
            <person name="Zhang D.-F."/>
        </authorList>
    </citation>
    <scope>NUCLEOTIDE SEQUENCE [LARGE SCALE GENOMIC DNA]</scope>
    <source>
        <strain evidence="3 4">WL0050</strain>
    </source>
</reference>
<evidence type="ECO:0000313" key="3">
    <source>
        <dbReference type="EMBL" id="MCV2871589.1"/>
    </source>
</evidence>
<comment type="caution">
    <text evidence="3">The sequence shown here is derived from an EMBL/GenBank/DDBJ whole genome shotgun (WGS) entry which is preliminary data.</text>
</comment>
<accession>A0ABT2ZKD0</accession>
<sequence length="361" mass="39586">MTPGLGIFREHATAYADAGLPAFPVNTRAKRPAVKGWRQATTVRTRAWSTIEKLGAADGLGIVMGKPSRITEIDIDGVGEAWLALAVARFGETPITIRTASGKAKLWFRHDGERRHIRPFSGQPIDILGDGFTIAPPSWREDLGAAYAFLTGGICDVDRLPMIRRGALDAAFSQLPEAVTLGGRNTSLWRQCMVQARFCDDVEALLDVAATWASAFPEPLPTAEIERCARSAWSYQIAGRNFVGLAKPQLTEGDRIMDALIDRPEAFTLYQMLVRWHSGRQSFAIAPRAMSEAGSPPWSRHRIESARDVLLERGFLEELAEPSRIRRKAGLYRLAGRLPNSGNNQDTPSPPFAGGVGELIQ</sequence>
<dbReference type="SMART" id="SM00943">
    <property type="entry name" value="Prim-Pol"/>
    <property type="match status" value="1"/>
</dbReference>
<dbReference type="Proteomes" id="UP001652564">
    <property type="component" value="Unassembled WGS sequence"/>
</dbReference>
<dbReference type="EMBL" id="JAOWKZ010000001">
    <property type="protein sequence ID" value="MCV2871589.1"/>
    <property type="molecule type" value="Genomic_DNA"/>
</dbReference>
<dbReference type="InterPro" id="IPR014820">
    <property type="entry name" value="PriCT_1"/>
</dbReference>
<name>A0ABT2ZKD0_9RHOB</name>
<proteinExistence type="predicted"/>
<dbReference type="SUPFAM" id="SSF56747">
    <property type="entry name" value="Prim-pol domain"/>
    <property type="match status" value="1"/>
</dbReference>
<feature type="domain" description="DNA primase/polymerase bifunctional N-terminal" evidence="2">
    <location>
        <begin position="12"/>
        <end position="160"/>
    </location>
</feature>
<gene>
    <name evidence="3" type="ORF">OEZ71_04700</name>
</gene>
<dbReference type="InterPro" id="IPR015330">
    <property type="entry name" value="DNA_primase/pol_bifunc_N"/>
</dbReference>
<dbReference type="Pfam" id="PF09250">
    <property type="entry name" value="Prim-Pol"/>
    <property type="match status" value="1"/>
</dbReference>
<protein>
    <submittedName>
        <fullName evidence="3">Bifunctional DNA primase/polymerase</fullName>
    </submittedName>
</protein>
<evidence type="ECO:0000313" key="4">
    <source>
        <dbReference type="Proteomes" id="UP001652564"/>
    </source>
</evidence>
<organism evidence="3 4">
    <name type="scientific">Albidovulum litorale</name>
    <dbReference type="NCBI Taxonomy" id="2984134"/>
    <lineage>
        <taxon>Bacteria</taxon>
        <taxon>Pseudomonadati</taxon>
        <taxon>Pseudomonadota</taxon>
        <taxon>Alphaproteobacteria</taxon>
        <taxon>Rhodobacterales</taxon>
        <taxon>Paracoccaceae</taxon>
        <taxon>Albidovulum</taxon>
    </lineage>
</organism>
<dbReference type="Pfam" id="PF08708">
    <property type="entry name" value="PriCT_1"/>
    <property type="match status" value="1"/>
</dbReference>
<keyword evidence="4" id="KW-1185">Reference proteome</keyword>
<dbReference type="RefSeq" id="WP_263738754.1">
    <property type="nucleotide sequence ID" value="NZ_JAOWKZ010000001.1"/>
</dbReference>